<reference evidence="4" key="1">
    <citation type="submission" date="2017-04" db="EMBL/GenBank/DDBJ databases">
        <title>Function of individual gut microbiota members based on whole genome sequencing of pure cultures obtained from chicken caecum.</title>
        <authorList>
            <person name="Medvecky M."/>
            <person name="Cejkova D."/>
            <person name="Polansky O."/>
            <person name="Karasova D."/>
            <person name="Kubasova T."/>
            <person name="Cizek A."/>
            <person name="Rychlik I."/>
        </authorList>
    </citation>
    <scope>NUCLEOTIDE SEQUENCE [LARGE SCALE GENOMIC DNA]</scope>
    <source>
        <strain evidence="4">An199</strain>
    </source>
</reference>
<dbReference type="EMBL" id="NFJX01000003">
    <property type="protein sequence ID" value="OUP21234.1"/>
    <property type="molecule type" value="Genomic_DNA"/>
</dbReference>
<proteinExistence type="predicted"/>
<evidence type="ECO:0000313" key="3">
    <source>
        <dbReference type="EMBL" id="OUP21234.1"/>
    </source>
</evidence>
<dbReference type="InterPro" id="IPR052734">
    <property type="entry name" value="Nod_factor_acetyltransferase"/>
</dbReference>
<feature type="transmembrane region" description="Helical" evidence="1">
    <location>
        <begin position="168"/>
        <end position="185"/>
    </location>
</feature>
<dbReference type="PANTHER" id="PTHR37312">
    <property type="entry name" value="MEMBRANE-BOUND ACYLTRANSFERASE YKRP-RELATED"/>
    <property type="match status" value="1"/>
</dbReference>
<evidence type="ECO:0000259" key="2">
    <source>
        <dbReference type="Pfam" id="PF01757"/>
    </source>
</evidence>
<gene>
    <name evidence="3" type="ORF">B5F32_05365</name>
</gene>
<protein>
    <recommendedName>
        <fullName evidence="2">Acyltransferase 3 domain-containing protein</fullName>
    </recommendedName>
</protein>
<keyword evidence="1" id="KW-0472">Membrane</keyword>
<evidence type="ECO:0000313" key="4">
    <source>
        <dbReference type="Proteomes" id="UP000195950"/>
    </source>
</evidence>
<organism evidence="3 4">
    <name type="scientific">Parabacteroides distasonis</name>
    <dbReference type="NCBI Taxonomy" id="823"/>
    <lineage>
        <taxon>Bacteria</taxon>
        <taxon>Pseudomonadati</taxon>
        <taxon>Bacteroidota</taxon>
        <taxon>Bacteroidia</taxon>
        <taxon>Bacteroidales</taxon>
        <taxon>Tannerellaceae</taxon>
        <taxon>Parabacteroides</taxon>
    </lineage>
</organism>
<dbReference type="Pfam" id="PF01757">
    <property type="entry name" value="Acyl_transf_3"/>
    <property type="match status" value="1"/>
</dbReference>
<evidence type="ECO:0000256" key="1">
    <source>
        <dbReference type="SAM" id="Phobius"/>
    </source>
</evidence>
<dbReference type="AlphaFoldDB" id="A0A1Y4ILN9"/>
<keyword evidence="1" id="KW-0812">Transmembrane</keyword>
<feature type="transmembrane region" description="Helical" evidence="1">
    <location>
        <begin position="32"/>
        <end position="52"/>
    </location>
</feature>
<dbReference type="GO" id="GO:0016747">
    <property type="term" value="F:acyltransferase activity, transferring groups other than amino-acyl groups"/>
    <property type="evidence" value="ECO:0007669"/>
    <property type="project" value="InterPro"/>
</dbReference>
<dbReference type="InterPro" id="IPR002656">
    <property type="entry name" value="Acyl_transf_3_dom"/>
</dbReference>
<feature type="transmembrane region" description="Helical" evidence="1">
    <location>
        <begin position="64"/>
        <end position="86"/>
    </location>
</feature>
<feature type="transmembrane region" description="Helical" evidence="1">
    <location>
        <begin position="262"/>
        <end position="281"/>
    </location>
</feature>
<accession>A0A1Y4ILN9</accession>
<name>A0A1Y4ILN9_PARDI</name>
<dbReference type="RefSeq" id="WP_087342957.1">
    <property type="nucleotide sequence ID" value="NZ_NFJX01000003.1"/>
</dbReference>
<feature type="transmembrane region" description="Helical" evidence="1">
    <location>
        <begin position="231"/>
        <end position="250"/>
    </location>
</feature>
<dbReference type="PANTHER" id="PTHR37312:SF1">
    <property type="entry name" value="MEMBRANE-BOUND ACYLTRANSFERASE YKRP-RELATED"/>
    <property type="match status" value="1"/>
</dbReference>
<feature type="domain" description="Acyltransferase 3" evidence="2">
    <location>
        <begin position="6"/>
        <end position="315"/>
    </location>
</feature>
<dbReference type="Proteomes" id="UP000195950">
    <property type="component" value="Unassembled WGS sequence"/>
</dbReference>
<feature type="transmembrane region" description="Helical" evidence="1">
    <location>
        <begin position="197"/>
        <end position="216"/>
    </location>
</feature>
<sequence length="335" mass="39011">MITTRIKWIDTCKGLAIFLVVLGHALRNDISYIYIYSFHMPLFFFLSGLVLNRSKYTFKNFLKSRFATLILPYIFFYLLTYIYWLLIENHFRSFDMAWYKPLLGMVYGAQYSGLMDHNGILWFLPCLFVVEMSFFAVSTLKKIELQVVVVILVLAVGSQIKIVLPWCLNIAMCALPFFYVGNIFRQKIVTDGREENSIVRFLFLGGIYGFACYFFPNRIAMAVNFYGEIPLFIFFAFVGIGMLISFSKAVDRVRFKFLCDGVLQYLGCNTLVIFALHQPVLRILTFVSKKLFADIPLESNIFFSMGVSIVVIFWILPLIKLYKMFVEPQLRKLYL</sequence>
<keyword evidence="1" id="KW-1133">Transmembrane helix</keyword>
<comment type="caution">
    <text evidence="3">The sequence shown here is derived from an EMBL/GenBank/DDBJ whole genome shotgun (WGS) entry which is preliminary data.</text>
</comment>
<feature type="transmembrane region" description="Helical" evidence="1">
    <location>
        <begin position="301"/>
        <end position="322"/>
    </location>
</feature>
<feature type="transmembrane region" description="Helical" evidence="1">
    <location>
        <begin position="120"/>
        <end position="138"/>
    </location>
</feature>